<reference evidence="2 3" key="1">
    <citation type="submission" date="2015-10" db="EMBL/GenBank/DDBJ databases">
        <title>The cercosporin biosynthetic gene cluster was horizontally transferred to several fungal lineages and shown to be expanded in Cercospora beticola based on microsynteny with recipient genomes.</title>
        <authorList>
            <person name="De Jonge R."/>
            <person name="Ebert M.K."/>
            <person name="Suttle J.C."/>
            <person name="Jurick Ii W.M."/>
            <person name="Secor G.A."/>
            <person name="Thomma B.P."/>
            <person name="Van De Peer Y."/>
            <person name="Bolton M.D."/>
        </authorList>
    </citation>
    <scope>NUCLEOTIDE SEQUENCE [LARGE SCALE GENOMIC DNA]</scope>
    <source>
        <strain evidence="2 3">09-40</strain>
    </source>
</reference>
<dbReference type="AlphaFoldDB" id="A0A2G5IC60"/>
<feature type="compositionally biased region" description="Low complexity" evidence="1">
    <location>
        <begin position="22"/>
        <end position="31"/>
    </location>
</feature>
<dbReference type="OrthoDB" id="3938956at2759"/>
<sequence>MAHHFRTTHNNPLPVPPKPGGTTAAASSTTTLPSHHHNPFTYSHTHPHYTHPHYSYTHPSYTHHHHSHAPKPKHVHFDTDYRPSALSLKIKLGPRSNPTSEIKISVYFEEGKLPRVKVKTKRPKEQPHRKRKRTYVEEQDGRGKPW</sequence>
<evidence type="ECO:0000256" key="1">
    <source>
        <dbReference type="SAM" id="MobiDB-lite"/>
    </source>
</evidence>
<gene>
    <name evidence="2" type="ORF">CB0940_00272</name>
</gene>
<name>A0A2G5IC60_CERBT</name>
<feature type="region of interest" description="Disordered" evidence="1">
    <location>
        <begin position="116"/>
        <end position="146"/>
    </location>
</feature>
<dbReference type="Proteomes" id="UP000230605">
    <property type="component" value="Chromosome 1"/>
</dbReference>
<feature type="compositionally biased region" description="Basic residues" evidence="1">
    <location>
        <begin position="116"/>
        <end position="133"/>
    </location>
</feature>
<feature type="compositionally biased region" description="Basic and acidic residues" evidence="1">
    <location>
        <begin position="134"/>
        <end position="146"/>
    </location>
</feature>
<organism evidence="2 3">
    <name type="scientific">Cercospora beticola</name>
    <name type="common">Sugarbeet leaf spot fungus</name>
    <dbReference type="NCBI Taxonomy" id="122368"/>
    <lineage>
        <taxon>Eukaryota</taxon>
        <taxon>Fungi</taxon>
        <taxon>Dikarya</taxon>
        <taxon>Ascomycota</taxon>
        <taxon>Pezizomycotina</taxon>
        <taxon>Dothideomycetes</taxon>
        <taxon>Dothideomycetidae</taxon>
        <taxon>Mycosphaerellales</taxon>
        <taxon>Mycosphaerellaceae</taxon>
        <taxon>Cercospora</taxon>
    </lineage>
</organism>
<proteinExistence type="predicted"/>
<accession>A0A2G5IC60</accession>
<feature type="compositionally biased region" description="Basic residues" evidence="1">
    <location>
        <begin position="61"/>
        <end position="74"/>
    </location>
</feature>
<comment type="caution">
    <text evidence="2">The sequence shown here is derived from an EMBL/GenBank/DDBJ whole genome shotgun (WGS) entry which is preliminary data.</text>
</comment>
<evidence type="ECO:0000313" key="2">
    <source>
        <dbReference type="EMBL" id="PIB02330.1"/>
    </source>
</evidence>
<protein>
    <submittedName>
        <fullName evidence="2">Uncharacterized protein</fullName>
    </submittedName>
</protein>
<evidence type="ECO:0000313" key="3">
    <source>
        <dbReference type="Proteomes" id="UP000230605"/>
    </source>
</evidence>
<dbReference type="EMBL" id="LKMD01000100">
    <property type="protein sequence ID" value="PIB02330.1"/>
    <property type="molecule type" value="Genomic_DNA"/>
</dbReference>
<feature type="region of interest" description="Disordered" evidence="1">
    <location>
        <begin position="1"/>
        <end position="78"/>
    </location>
</feature>